<feature type="region of interest" description="Disordered" evidence="1">
    <location>
        <begin position="249"/>
        <end position="311"/>
    </location>
</feature>
<sequence length="311" mass="31330">MKTTATAALGMLAAVASAYNPGQHLRFPRANGTESLTTMTVKATQVHTITSCAPTVTNCPVNATMVVTDTIVLATTVCPVGDVAKVSSSVLAKATTTGGPAPTTADASASSDKPAMTTKVIDVVTDKTLTMKIGTGSTASMATTTIHATSQKTVTVPRTTDTTAAPSTTPESTTTLTATTKLTRTLTISKVKPNPTGSAGNPDHSGKSDCPAPTVTVTVTKETVTAPASTVYVTVGACTTSATEKEPIATTTPVSVKSNGGDETHSSSDCPDSTTTLQATVTVVPYPAGNGTHSTSGHAKPSGTGFARLRR</sequence>
<name>A0ABQ0CNU1_9HYPO</name>
<accession>A0ABQ0CNU1</accession>
<evidence type="ECO:0000313" key="3">
    <source>
        <dbReference type="EMBL" id="GAB0135125.1"/>
    </source>
</evidence>
<evidence type="ECO:0000256" key="2">
    <source>
        <dbReference type="SAM" id="SignalP"/>
    </source>
</evidence>
<evidence type="ECO:0008006" key="5">
    <source>
        <dbReference type="Google" id="ProtNLM"/>
    </source>
</evidence>
<feature type="chain" id="PRO_5045434920" description="Lustrin A" evidence="2">
    <location>
        <begin position="19"/>
        <end position="311"/>
    </location>
</feature>
<reference evidence="4" key="1">
    <citation type="submission" date="2024-06" db="EMBL/GenBank/DDBJ databases">
        <title>Draft Genome Sequences of Epichloe bromicola Strains Isolated from Elymus ciliaris.</title>
        <authorList>
            <consortium name="Epichloe bromicola genome sequencing consortium"/>
            <person name="Miura A."/>
            <person name="Imano S."/>
            <person name="Ashida A."/>
            <person name="Sato I."/>
            <person name="Chiba S."/>
            <person name="Tanaka A."/>
            <person name="Camagna M."/>
            <person name="Takemoto D."/>
        </authorList>
    </citation>
    <scope>NUCLEOTIDE SEQUENCE [LARGE SCALE GENOMIC DNA]</scope>
    <source>
        <strain evidence="4">DP</strain>
    </source>
</reference>
<evidence type="ECO:0000313" key="4">
    <source>
        <dbReference type="Proteomes" id="UP001562357"/>
    </source>
</evidence>
<protein>
    <recommendedName>
        <fullName evidence="5">Lustrin A</fullName>
    </recommendedName>
</protein>
<feature type="signal peptide" evidence="2">
    <location>
        <begin position="1"/>
        <end position="18"/>
    </location>
</feature>
<keyword evidence="2" id="KW-0732">Signal</keyword>
<keyword evidence="4" id="KW-1185">Reference proteome</keyword>
<feature type="region of interest" description="Disordered" evidence="1">
    <location>
        <begin position="94"/>
        <end position="113"/>
    </location>
</feature>
<feature type="compositionally biased region" description="Polar residues" evidence="1">
    <location>
        <begin position="267"/>
        <end position="281"/>
    </location>
</feature>
<evidence type="ECO:0000256" key="1">
    <source>
        <dbReference type="SAM" id="MobiDB-lite"/>
    </source>
</evidence>
<organism evidence="3 4">
    <name type="scientific">Epichloe bromicola</name>
    <dbReference type="NCBI Taxonomy" id="79588"/>
    <lineage>
        <taxon>Eukaryota</taxon>
        <taxon>Fungi</taxon>
        <taxon>Dikarya</taxon>
        <taxon>Ascomycota</taxon>
        <taxon>Pezizomycotina</taxon>
        <taxon>Sordariomycetes</taxon>
        <taxon>Hypocreomycetidae</taxon>
        <taxon>Hypocreales</taxon>
        <taxon>Clavicipitaceae</taxon>
        <taxon>Epichloe</taxon>
    </lineage>
</organism>
<feature type="compositionally biased region" description="Low complexity" evidence="1">
    <location>
        <begin position="153"/>
        <end position="187"/>
    </location>
</feature>
<gene>
    <name evidence="3" type="primary">g3473</name>
    <name evidence="3" type="ORF">EsDP_00003473</name>
</gene>
<proteinExistence type="predicted"/>
<feature type="compositionally biased region" description="Polar residues" evidence="1">
    <location>
        <begin position="249"/>
        <end position="258"/>
    </location>
</feature>
<dbReference type="Proteomes" id="UP001562357">
    <property type="component" value="Unassembled WGS sequence"/>
</dbReference>
<feature type="region of interest" description="Disordered" evidence="1">
    <location>
        <begin position="153"/>
        <end position="213"/>
    </location>
</feature>
<dbReference type="EMBL" id="BAAFGZ010000111">
    <property type="protein sequence ID" value="GAB0135125.1"/>
    <property type="molecule type" value="Genomic_DNA"/>
</dbReference>
<comment type="caution">
    <text evidence="3">The sequence shown here is derived from an EMBL/GenBank/DDBJ whole genome shotgun (WGS) entry which is preliminary data.</text>
</comment>